<proteinExistence type="predicted"/>
<dbReference type="EMBL" id="JARK01001436">
    <property type="protein sequence ID" value="EYC02417.1"/>
    <property type="molecule type" value="Genomic_DNA"/>
</dbReference>
<comment type="caution">
    <text evidence="2">The sequence shown here is derived from an EMBL/GenBank/DDBJ whole genome shotgun (WGS) entry which is preliminary data.</text>
</comment>
<keyword evidence="1" id="KW-0812">Transmembrane</keyword>
<reference evidence="3" key="1">
    <citation type="journal article" date="2015" name="Nat. Genet.">
        <title>The genome and transcriptome of the zoonotic hookworm Ancylostoma ceylanicum identify infection-specific gene families.</title>
        <authorList>
            <person name="Schwarz E.M."/>
            <person name="Hu Y."/>
            <person name="Antoshechkin I."/>
            <person name="Miller M.M."/>
            <person name="Sternberg P.W."/>
            <person name="Aroian R.V."/>
        </authorList>
    </citation>
    <scope>NUCLEOTIDE SEQUENCE</scope>
    <source>
        <strain evidence="3">HY135</strain>
    </source>
</reference>
<dbReference type="Proteomes" id="UP000024635">
    <property type="component" value="Unassembled WGS sequence"/>
</dbReference>
<accession>A0A016TID1</accession>
<evidence type="ECO:0000256" key="1">
    <source>
        <dbReference type="SAM" id="Phobius"/>
    </source>
</evidence>
<gene>
    <name evidence="2" type="primary">Acey_s0100.g3285</name>
    <name evidence="2" type="ORF">Y032_0100g3285</name>
</gene>
<evidence type="ECO:0000313" key="3">
    <source>
        <dbReference type="Proteomes" id="UP000024635"/>
    </source>
</evidence>
<keyword evidence="1" id="KW-1133">Transmembrane helix</keyword>
<organism evidence="2 3">
    <name type="scientific">Ancylostoma ceylanicum</name>
    <dbReference type="NCBI Taxonomy" id="53326"/>
    <lineage>
        <taxon>Eukaryota</taxon>
        <taxon>Metazoa</taxon>
        <taxon>Ecdysozoa</taxon>
        <taxon>Nematoda</taxon>
        <taxon>Chromadorea</taxon>
        <taxon>Rhabditida</taxon>
        <taxon>Rhabditina</taxon>
        <taxon>Rhabditomorpha</taxon>
        <taxon>Strongyloidea</taxon>
        <taxon>Ancylostomatidae</taxon>
        <taxon>Ancylostomatinae</taxon>
        <taxon>Ancylostoma</taxon>
    </lineage>
</organism>
<name>A0A016TID1_9BILA</name>
<feature type="transmembrane region" description="Helical" evidence="1">
    <location>
        <begin position="49"/>
        <end position="70"/>
    </location>
</feature>
<protein>
    <submittedName>
        <fullName evidence="2">Uncharacterized protein</fullName>
    </submittedName>
</protein>
<sequence length="76" mass="8862">MADHVITCSVWSVNRKNRYVSNAWRRHSSHTLVICFHPGKNIIPRKLRIQLILIDLLIFIGLSTELHHFLLSSCEL</sequence>
<dbReference type="AlphaFoldDB" id="A0A016TID1"/>
<keyword evidence="3" id="KW-1185">Reference proteome</keyword>
<keyword evidence="1" id="KW-0472">Membrane</keyword>
<evidence type="ECO:0000313" key="2">
    <source>
        <dbReference type="EMBL" id="EYC02417.1"/>
    </source>
</evidence>